<reference evidence="2 3" key="1">
    <citation type="journal article" date="2016" name="Nat. Commun.">
        <title>Thousands of microbial genomes shed light on interconnected biogeochemical processes in an aquifer system.</title>
        <authorList>
            <person name="Anantharaman K."/>
            <person name="Brown C.T."/>
            <person name="Hug L.A."/>
            <person name="Sharon I."/>
            <person name="Castelle C.J."/>
            <person name="Probst A.J."/>
            <person name="Thomas B.C."/>
            <person name="Singh A."/>
            <person name="Wilkins M.J."/>
            <person name="Karaoz U."/>
            <person name="Brodie E.L."/>
            <person name="Williams K.H."/>
            <person name="Hubbard S.S."/>
            <person name="Banfield J.F."/>
        </authorList>
    </citation>
    <scope>NUCLEOTIDE SEQUENCE [LARGE SCALE GENOMIC DNA]</scope>
</reference>
<dbReference type="Pfam" id="PF01145">
    <property type="entry name" value="Band_7"/>
    <property type="match status" value="1"/>
</dbReference>
<dbReference type="InterPro" id="IPR001107">
    <property type="entry name" value="Band_7"/>
</dbReference>
<proteinExistence type="predicted"/>
<comment type="caution">
    <text evidence="2">The sequence shown here is derived from an EMBL/GenBank/DDBJ whole genome shotgun (WGS) entry which is preliminary data.</text>
</comment>
<dbReference type="EMBL" id="MHMQ01000015">
    <property type="protein sequence ID" value="OGZ30667.1"/>
    <property type="molecule type" value="Genomic_DNA"/>
</dbReference>
<feature type="domain" description="Band 7" evidence="1">
    <location>
        <begin position="246"/>
        <end position="467"/>
    </location>
</feature>
<dbReference type="Proteomes" id="UP000177486">
    <property type="component" value="Unassembled WGS sequence"/>
</dbReference>
<organism evidence="2 3">
    <name type="scientific">Candidatus Niyogibacteria bacterium RIFCSPLOWO2_01_FULL_45_48</name>
    <dbReference type="NCBI Taxonomy" id="1801724"/>
    <lineage>
        <taxon>Bacteria</taxon>
        <taxon>Candidatus Niyogiibacteriota</taxon>
    </lineage>
</organism>
<evidence type="ECO:0000313" key="2">
    <source>
        <dbReference type="EMBL" id="OGZ30667.1"/>
    </source>
</evidence>
<accession>A0A1G2EY78</accession>
<gene>
    <name evidence="2" type="ORF">A2931_01995</name>
</gene>
<name>A0A1G2EY78_9BACT</name>
<evidence type="ECO:0000313" key="3">
    <source>
        <dbReference type="Proteomes" id="UP000177486"/>
    </source>
</evidence>
<sequence length="611" mass="66416">MFWVILGFVLILAAIFAPRFISDRAPAWASWVVRIVCVGLAVFSVAATSYIHVTGAASLDKIYLGGDLKDGAIIATRGEKGPQADVLPPGFHFSFLLNVLYNVKEIGVVEVKEGQYGYIMARDGKPLRPDQTYADAFDPQTSDKMVNDAAFFLKNGGQKGPQTSVLTPGKYRINKFLFSVKHENATEIPVGFVGVVKSNVWTGVDFGNLKSPKPQNCAPTQVRGAGSGALAVPLVPVGCIGIWDKALSPGKYYINTSAYSVTQVDTRVQTWEYKGGYTRRIIDLTVNQKGDIKQDERKIEVPVPKDSADSAIFIKVEGWDVPQELRVLVQVTPDNAPFVVASVGGLDQIEDRILTPAIRSIVRNVGGGMIKVTVPVLDKDKKPVLDASGKPQTQKIMRQTVVMDLIEHRPEIEETVEDSIQPEGLKAGVDIKEVRLGDPAIPPELLVARQREQLAQQLTKAFTEEQLAQTQRVRSEQARATADQQGELVKAQIGVQASVQNALAKKNEGQGEKDKLSLIAEGQKEQTLVLGQERVVELRKFELTLGKLLEFFDKHPEVLTAALANAHKFVPERVFTMGESKGGGLSGAAAILGDLLGGASKPVPVPQTDKK</sequence>
<evidence type="ECO:0000259" key="1">
    <source>
        <dbReference type="Pfam" id="PF01145"/>
    </source>
</evidence>
<dbReference type="AlphaFoldDB" id="A0A1G2EY78"/>
<protein>
    <recommendedName>
        <fullName evidence="1">Band 7 domain-containing protein</fullName>
    </recommendedName>
</protein>